<name>A0A918MC54_9ACTN</name>
<dbReference type="AlphaFoldDB" id="A0A918MC54"/>
<evidence type="ECO:0000313" key="2">
    <source>
        <dbReference type="EMBL" id="GGU97026.1"/>
    </source>
</evidence>
<reference evidence="2" key="1">
    <citation type="journal article" date="2014" name="Int. J. Syst. Evol. Microbiol.">
        <title>Complete genome sequence of Corynebacterium casei LMG S-19264T (=DSM 44701T), isolated from a smear-ripened cheese.</title>
        <authorList>
            <consortium name="US DOE Joint Genome Institute (JGI-PGF)"/>
            <person name="Walter F."/>
            <person name="Albersmeier A."/>
            <person name="Kalinowski J."/>
            <person name="Ruckert C."/>
        </authorList>
    </citation>
    <scope>NUCLEOTIDE SEQUENCE</scope>
    <source>
        <strain evidence="2">JCM 4369</strain>
    </source>
</reference>
<sequence>MGAACNTKGVAPLAGRTLHTPAEEEATQGDTRALVHGALAEYPRGAVEHGSPVSDAADPPRETPRVTARP</sequence>
<accession>A0A918MC54</accession>
<proteinExistence type="predicted"/>
<reference evidence="2" key="2">
    <citation type="submission" date="2020-09" db="EMBL/GenBank/DDBJ databases">
        <authorList>
            <person name="Sun Q."/>
            <person name="Ohkuma M."/>
        </authorList>
    </citation>
    <scope>NUCLEOTIDE SEQUENCE</scope>
    <source>
        <strain evidence="2">JCM 4369</strain>
    </source>
</reference>
<protein>
    <submittedName>
        <fullName evidence="2">Uncharacterized protein</fullName>
    </submittedName>
</protein>
<gene>
    <name evidence="2" type="ORF">GCM10010260_35920</name>
</gene>
<evidence type="ECO:0000313" key="3">
    <source>
        <dbReference type="Proteomes" id="UP000618795"/>
    </source>
</evidence>
<feature type="region of interest" description="Disordered" evidence="1">
    <location>
        <begin position="43"/>
        <end position="70"/>
    </location>
</feature>
<comment type="caution">
    <text evidence="2">The sequence shown here is derived from an EMBL/GenBank/DDBJ whole genome shotgun (WGS) entry which is preliminary data.</text>
</comment>
<feature type="region of interest" description="Disordered" evidence="1">
    <location>
        <begin position="1"/>
        <end position="30"/>
    </location>
</feature>
<keyword evidence="3" id="KW-1185">Reference proteome</keyword>
<evidence type="ECO:0000256" key="1">
    <source>
        <dbReference type="SAM" id="MobiDB-lite"/>
    </source>
</evidence>
<dbReference type="Proteomes" id="UP000618795">
    <property type="component" value="Unassembled WGS sequence"/>
</dbReference>
<organism evidence="2 3">
    <name type="scientific">Streptomyces filipinensis</name>
    <dbReference type="NCBI Taxonomy" id="66887"/>
    <lineage>
        <taxon>Bacteria</taxon>
        <taxon>Bacillati</taxon>
        <taxon>Actinomycetota</taxon>
        <taxon>Actinomycetes</taxon>
        <taxon>Kitasatosporales</taxon>
        <taxon>Streptomycetaceae</taxon>
        <taxon>Streptomyces</taxon>
    </lineage>
</organism>
<dbReference type="EMBL" id="BMTD01000007">
    <property type="protein sequence ID" value="GGU97026.1"/>
    <property type="molecule type" value="Genomic_DNA"/>
</dbReference>